<dbReference type="PROSITE" id="PS51257">
    <property type="entry name" value="PROKAR_LIPOPROTEIN"/>
    <property type="match status" value="1"/>
</dbReference>
<keyword evidence="4" id="KW-1185">Reference proteome</keyword>
<dbReference type="Pfam" id="PF20234">
    <property type="entry name" value="DUF6591"/>
    <property type="match status" value="1"/>
</dbReference>
<dbReference type="STRING" id="762211.BSTEL_0569"/>
<feature type="chain" id="PRO_5039605002" description="DUF6591 domain-containing protein" evidence="1">
    <location>
        <begin position="23"/>
        <end position="287"/>
    </location>
</feature>
<dbReference type="InterPro" id="IPR046526">
    <property type="entry name" value="DUF6591"/>
</dbReference>
<dbReference type="EMBL" id="JGZP01000016">
    <property type="protein sequence ID" value="KFI95762.1"/>
    <property type="molecule type" value="Genomic_DNA"/>
</dbReference>
<dbReference type="Proteomes" id="UP000029004">
    <property type="component" value="Unassembled WGS sequence"/>
</dbReference>
<evidence type="ECO:0000313" key="4">
    <source>
        <dbReference type="Proteomes" id="UP000029004"/>
    </source>
</evidence>
<keyword evidence="1" id="KW-0732">Signal</keyword>
<comment type="caution">
    <text evidence="3">The sequence shown here is derived from an EMBL/GenBank/DDBJ whole genome shotgun (WGS) entry which is preliminary data.</text>
</comment>
<sequence>MRMERKIAGGVACVMAAAMMLAGCGGPTGTGSNGASGGSASPVAKPLDLSKLETSVASTPVDNQRQDMMSFTNGTNVTIVAVSLNYRQKSDVTDDQRQAAFADLRQAVTMIEDSDYEELKTEPLKCTSNLIVKPGATSENGECTIGGWKAIGDFTPLMEPDTMSVAYLKGTNTIGKATYDFVNKKTTLDKAESKANQWGDDKLTKTLPKPESTIIGGSVSDTSVGYSVYGTTHDQFAAYVEQCKQKGFTADGEGDNYASMKGSNGSDLSVHYFPDDEKMTINLHTAD</sequence>
<feature type="signal peptide" evidence="1">
    <location>
        <begin position="1"/>
        <end position="22"/>
    </location>
</feature>
<reference evidence="3 4" key="1">
    <citation type="submission" date="2014-03" db="EMBL/GenBank/DDBJ databases">
        <title>Genomics of Bifidobacteria.</title>
        <authorList>
            <person name="Ventura M."/>
            <person name="Milani C."/>
            <person name="Lugli G.A."/>
        </authorList>
    </citation>
    <scope>NUCLEOTIDE SEQUENCE [LARGE SCALE GENOMIC DNA]</scope>
    <source>
        <strain evidence="3 4">DSM 23968</strain>
    </source>
</reference>
<protein>
    <recommendedName>
        <fullName evidence="2">DUF6591 domain-containing protein</fullName>
    </recommendedName>
</protein>
<gene>
    <name evidence="3" type="ORF">BSTEL_0569</name>
</gene>
<proteinExistence type="predicted"/>
<organism evidence="3 4">
    <name type="scientific">Bifidobacterium stellenboschense</name>
    <dbReference type="NCBI Taxonomy" id="762211"/>
    <lineage>
        <taxon>Bacteria</taxon>
        <taxon>Bacillati</taxon>
        <taxon>Actinomycetota</taxon>
        <taxon>Actinomycetes</taxon>
        <taxon>Bifidobacteriales</taxon>
        <taxon>Bifidobacteriaceae</taxon>
        <taxon>Bifidobacterium</taxon>
    </lineage>
</organism>
<evidence type="ECO:0000256" key="1">
    <source>
        <dbReference type="SAM" id="SignalP"/>
    </source>
</evidence>
<evidence type="ECO:0000313" key="3">
    <source>
        <dbReference type="EMBL" id="KFI95762.1"/>
    </source>
</evidence>
<accession>A0A087DJR2</accession>
<name>A0A087DJR2_9BIFI</name>
<feature type="domain" description="DUF6591" evidence="2">
    <location>
        <begin position="194"/>
        <end position="286"/>
    </location>
</feature>
<dbReference type="eggNOG" id="ENOG502ZJGY">
    <property type="taxonomic scope" value="Bacteria"/>
</dbReference>
<evidence type="ECO:0000259" key="2">
    <source>
        <dbReference type="Pfam" id="PF20234"/>
    </source>
</evidence>
<dbReference type="AlphaFoldDB" id="A0A087DJR2"/>